<evidence type="ECO:0000313" key="9">
    <source>
        <dbReference type="Proteomes" id="UP000011910"/>
    </source>
</evidence>
<dbReference type="eggNOG" id="COG3170">
    <property type="taxonomic scope" value="Bacteria"/>
</dbReference>
<dbReference type="Pfam" id="PF01400">
    <property type="entry name" value="Astacin"/>
    <property type="match status" value="1"/>
</dbReference>
<dbReference type="SUPFAM" id="SSF55486">
    <property type="entry name" value="Metalloproteases ('zincins'), catalytic domain"/>
    <property type="match status" value="1"/>
</dbReference>
<comment type="caution">
    <text evidence="6">Lacks conserved residue(s) required for the propagation of feature annotation.</text>
</comment>
<dbReference type="InterPro" id="IPR001506">
    <property type="entry name" value="Peptidase_M12A"/>
</dbReference>
<dbReference type="SMART" id="SM00235">
    <property type="entry name" value="ZnMc"/>
    <property type="match status" value="1"/>
</dbReference>
<dbReference type="GO" id="GO:0008270">
    <property type="term" value="F:zinc ion binding"/>
    <property type="evidence" value="ECO:0007669"/>
    <property type="project" value="UniProtKB-UniRule"/>
</dbReference>
<dbReference type="PANTHER" id="PTHR10127:SF780">
    <property type="entry name" value="METALLOENDOPEPTIDASE"/>
    <property type="match status" value="1"/>
</dbReference>
<evidence type="ECO:0000256" key="2">
    <source>
        <dbReference type="ARBA" id="ARBA00022723"/>
    </source>
</evidence>
<dbReference type="PATRIC" id="fig|1279009.4.peg.1555"/>
<dbReference type="AlphaFoldDB" id="M7N3W7"/>
<dbReference type="STRING" id="1279009.ADICEAN_01536"/>
<dbReference type="PROSITE" id="PS51864">
    <property type="entry name" value="ASTACIN"/>
    <property type="match status" value="1"/>
</dbReference>
<keyword evidence="9" id="KW-1185">Reference proteome</keyword>
<dbReference type="CDD" id="cd04280">
    <property type="entry name" value="ZnMc_astacin_like"/>
    <property type="match status" value="1"/>
</dbReference>
<dbReference type="GO" id="GO:0006508">
    <property type="term" value="P:proteolysis"/>
    <property type="evidence" value="ECO:0007669"/>
    <property type="project" value="UniProtKB-KW"/>
</dbReference>
<evidence type="ECO:0000256" key="5">
    <source>
        <dbReference type="ARBA" id="ARBA00023049"/>
    </source>
</evidence>
<keyword evidence="1 6" id="KW-0645">Protease</keyword>
<feature type="active site" evidence="6">
    <location>
        <position position="175"/>
    </location>
</feature>
<proteinExistence type="predicted"/>
<feature type="binding site" evidence="6">
    <location>
        <position position="178"/>
    </location>
    <ligand>
        <name>Zn(2+)</name>
        <dbReference type="ChEBI" id="CHEBI:29105"/>
        <note>catalytic</note>
    </ligand>
</feature>
<dbReference type="Proteomes" id="UP000011910">
    <property type="component" value="Unassembled WGS sequence"/>
</dbReference>
<evidence type="ECO:0000259" key="7">
    <source>
        <dbReference type="PROSITE" id="PS51864"/>
    </source>
</evidence>
<feature type="binding site" evidence="6">
    <location>
        <position position="174"/>
    </location>
    <ligand>
        <name>Zn(2+)</name>
        <dbReference type="ChEBI" id="CHEBI:29105"/>
        <note>catalytic</note>
    </ligand>
</feature>
<gene>
    <name evidence="8" type="ORF">ADICEAN_01536</name>
</gene>
<protein>
    <submittedName>
        <fullName evidence="8">Flavastacin</fullName>
        <ecNumber evidence="8">3.4.24.76</ecNumber>
    </submittedName>
</protein>
<dbReference type="PRINTS" id="PR00480">
    <property type="entry name" value="ASTACIN"/>
</dbReference>
<comment type="caution">
    <text evidence="8">The sequence shown here is derived from an EMBL/GenBank/DDBJ whole genome shotgun (WGS) entry which is preliminary data.</text>
</comment>
<dbReference type="Gene3D" id="3.40.390.10">
    <property type="entry name" value="Collagenase (Catalytic Domain)"/>
    <property type="match status" value="1"/>
</dbReference>
<accession>M7N3W7</accession>
<dbReference type="EMBL" id="AODQ01000028">
    <property type="protein sequence ID" value="EMR03358.1"/>
    <property type="molecule type" value="Genomic_DNA"/>
</dbReference>
<comment type="cofactor">
    <cofactor evidence="6">
        <name>Zn(2+)</name>
        <dbReference type="ChEBI" id="CHEBI:29105"/>
    </cofactor>
    <text evidence="6">Binds 1 zinc ion per subunit.</text>
</comment>
<dbReference type="EC" id="3.4.24.76" evidence="8"/>
<evidence type="ECO:0000256" key="1">
    <source>
        <dbReference type="ARBA" id="ARBA00022670"/>
    </source>
</evidence>
<evidence type="ECO:0000256" key="6">
    <source>
        <dbReference type="PROSITE-ProRule" id="PRU01211"/>
    </source>
</evidence>
<reference evidence="8 9" key="1">
    <citation type="journal article" date="2013" name="Genome Announc.">
        <title>Draft Genome Sequence of Cesiribacter andamanensis Strain AMV16T, Isolated from a Soil Sample from a Mud Volcano in the Andaman Islands, India.</title>
        <authorList>
            <person name="Shivaji S."/>
            <person name="Ara S."/>
            <person name="Begum Z."/>
            <person name="Srinivas T.N."/>
            <person name="Singh A."/>
            <person name="Kumar Pinnaka A."/>
        </authorList>
    </citation>
    <scope>NUCLEOTIDE SEQUENCE [LARGE SCALE GENOMIC DNA]</scope>
    <source>
        <strain evidence="8 9">AMV16</strain>
    </source>
</reference>
<evidence type="ECO:0000256" key="3">
    <source>
        <dbReference type="ARBA" id="ARBA00022801"/>
    </source>
</evidence>
<name>M7N3W7_9BACT</name>
<feature type="binding site" evidence="6">
    <location>
        <position position="184"/>
    </location>
    <ligand>
        <name>Zn(2+)</name>
        <dbReference type="ChEBI" id="CHEBI:29105"/>
        <note>catalytic</note>
    </ligand>
</feature>
<evidence type="ECO:0000313" key="8">
    <source>
        <dbReference type="EMBL" id="EMR03358.1"/>
    </source>
</evidence>
<dbReference type="GO" id="GO:0004222">
    <property type="term" value="F:metalloendopeptidase activity"/>
    <property type="evidence" value="ECO:0007669"/>
    <property type="project" value="UniProtKB-UniRule"/>
</dbReference>
<dbReference type="InterPro" id="IPR024079">
    <property type="entry name" value="MetalloPept_cat_dom_sf"/>
</dbReference>
<sequence length="390" mass="42710">MAALLVFAACQSDMDEPPAPLSEIPDPFAGEVAYPGQEGILTEGLLYGAPITYSLIDNKAVFQGDILLSREQLTAPAPEEGQRVKGTGRSLQAVRWPENTVYYAIDPALPATYRVLEAIAHWEATTPITFVKRTTQNNYIYFGEGDGCYSYVGMIGGGQFISVGRGCSTGSTIHEIGHALGLWHEQSRADRDQFVTIHYENIQPQYYHAFMTYTEQGYDGFDHGGFDFNSIMMYHPYSFSINGQPTITRTDGSLYSYQRNRLSAGDLAIINHMYPAPVEEPVEEPPVEEPVMTIAALLQHFQAFVAEGSLQGSGPGKSAGNRLNAFTNKLKGVEEQLKAGNTTTAIARLSDAQKHIHSSGRLKPSHFITGPKASAFNAMIDALKESLRAE</sequence>
<dbReference type="InterPro" id="IPR006026">
    <property type="entry name" value="Peptidase_Metallo"/>
</dbReference>
<keyword evidence="2 6" id="KW-0479">Metal-binding</keyword>
<keyword evidence="4 6" id="KW-0862">Zinc</keyword>
<organism evidence="8 9">
    <name type="scientific">Cesiribacter andamanensis AMV16</name>
    <dbReference type="NCBI Taxonomy" id="1279009"/>
    <lineage>
        <taxon>Bacteria</taxon>
        <taxon>Pseudomonadati</taxon>
        <taxon>Bacteroidota</taxon>
        <taxon>Cytophagia</taxon>
        <taxon>Cytophagales</taxon>
        <taxon>Cesiribacteraceae</taxon>
        <taxon>Cesiribacter</taxon>
    </lineage>
</organism>
<dbReference type="InterPro" id="IPR034035">
    <property type="entry name" value="Astacin-like_dom"/>
</dbReference>
<dbReference type="PANTHER" id="PTHR10127">
    <property type="entry name" value="DISCOIDIN, CUB, EGF, LAMININ , AND ZINC METALLOPROTEASE DOMAIN CONTAINING"/>
    <property type="match status" value="1"/>
</dbReference>
<feature type="domain" description="Peptidase M12A" evidence="7">
    <location>
        <begin position="82"/>
        <end position="277"/>
    </location>
</feature>
<keyword evidence="3 6" id="KW-0378">Hydrolase</keyword>
<keyword evidence="5 6" id="KW-0482">Metalloprotease</keyword>
<evidence type="ECO:0000256" key="4">
    <source>
        <dbReference type="ARBA" id="ARBA00022833"/>
    </source>
</evidence>